<organism evidence="4">
    <name type="scientific">Staphylococcus aureus subsp. aureus MN8</name>
    <dbReference type="NCBI Taxonomy" id="548470"/>
    <lineage>
        <taxon>Bacteria</taxon>
        <taxon>Bacillati</taxon>
        <taxon>Bacillota</taxon>
        <taxon>Bacilli</taxon>
        <taxon>Bacillales</taxon>
        <taxon>Staphylococcaceae</taxon>
        <taxon>Staphylococcus</taxon>
    </lineage>
</organism>
<dbReference type="HAMAP" id="MF_00003">
    <property type="entry name" value="RbfA"/>
    <property type="match status" value="1"/>
</dbReference>
<keyword evidence="2 3" id="KW-0690">Ribosome biogenesis</keyword>
<evidence type="ECO:0000256" key="3">
    <source>
        <dbReference type="HAMAP-Rule" id="MF_00003"/>
    </source>
</evidence>
<dbReference type="Pfam" id="PF02033">
    <property type="entry name" value="RBFA"/>
    <property type="match status" value="1"/>
</dbReference>
<dbReference type="PANTHER" id="PTHR33515">
    <property type="entry name" value="RIBOSOME-BINDING FACTOR A, CHLOROPLASTIC-RELATED"/>
    <property type="match status" value="1"/>
</dbReference>
<gene>
    <name evidence="3 4" type="primary">rbfA</name>
    <name evidence="4" type="ORF">HMPREF0769_12508</name>
</gene>
<name>A0A0E1X685_STAAU</name>
<dbReference type="Gene3D" id="3.30.300.20">
    <property type="match status" value="1"/>
</dbReference>
<dbReference type="PANTHER" id="PTHR33515:SF1">
    <property type="entry name" value="RIBOSOME-BINDING FACTOR A, CHLOROPLASTIC-RELATED"/>
    <property type="match status" value="1"/>
</dbReference>
<reference evidence="4" key="1">
    <citation type="submission" date="2010-05" db="EMBL/GenBank/DDBJ databases">
        <authorList>
            <person name="Muzny D."/>
            <person name="Qin X."/>
            <person name="Buhay C."/>
            <person name="Dugan-Rocha S."/>
            <person name="Ding Y."/>
            <person name="Chen G."/>
            <person name="Hawes A."/>
            <person name="Holder M."/>
            <person name="Jhangiani S."/>
            <person name="Johnson A."/>
            <person name="Khan Z."/>
            <person name="Li Z."/>
            <person name="Liu W."/>
            <person name="Liu X."/>
            <person name="Perez L."/>
            <person name="Shen H."/>
            <person name="Wang Q."/>
            <person name="Watt J."/>
            <person name="Xi L."/>
            <person name="Xin Y."/>
            <person name="Zhou J."/>
            <person name="Deng J."/>
            <person name="Jiang H."/>
            <person name="Liu Y."/>
            <person name="Qu J."/>
            <person name="Song X.-Z."/>
            <person name="Zhang L."/>
            <person name="Villasana D."/>
            <person name="Johnson A."/>
            <person name="Liu J."/>
            <person name="Liyanage D."/>
            <person name="Lorensuhewa L."/>
            <person name="Robinson T."/>
            <person name="Song A."/>
            <person name="Song B.-B."/>
            <person name="Dinh H."/>
            <person name="Thornton R."/>
            <person name="Coyle M."/>
            <person name="Francisco L."/>
            <person name="Jackson L."/>
            <person name="Javaid M."/>
            <person name="Korchina V."/>
            <person name="Kovar C."/>
            <person name="Mata R."/>
            <person name="Mathew T."/>
            <person name="Ngo R."/>
            <person name="Nguyen L."/>
            <person name="Nguyen N."/>
            <person name="Okwuonu G."/>
            <person name="Ongeri F."/>
            <person name="Pham C."/>
            <person name="Simmons D."/>
            <person name="Wilczek-Boney K."/>
            <person name="Hale W."/>
            <person name="Jakkamsetti A."/>
            <person name="Pham P."/>
            <person name="Ruth R."/>
            <person name="San Lucas F."/>
            <person name="Warren J."/>
            <person name="Zhang J."/>
            <person name="Zhao Z."/>
            <person name="Zhou C."/>
            <person name="Zhu D."/>
            <person name="Lee S."/>
            <person name="Bess C."/>
            <person name="Blankenburg K."/>
            <person name="Forbes L."/>
            <person name="Fu Q."/>
            <person name="Gubbala S."/>
            <person name="Hirani K."/>
            <person name="Jayaseelan J.C."/>
            <person name="Lara F."/>
            <person name="Munidasa M."/>
            <person name="Palculict T."/>
            <person name="Patil S."/>
            <person name="Pu L.-L."/>
            <person name="Saada N."/>
            <person name="Tang L."/>
            <person name="Weissenberger G."/>
            <person name="Zhu Y."/>
            <person name="Hemphill L."/>
            <person name="Shang Y."/>
            <person name="Youmans B."/>
            <person name="Ayvaz T."/>
            <person name="Ross M."/>
            <person name="Santibanez J."/>
            <person name="Aqrawi P."/>
            <person name="Gross S."/>
            <person name="Joshi V."/>
            <person name="Fowler G."/>
            <person name="Nazareth L."/>
            <person name="Reid J."/>
            <person name="Worley K."/>
            <person name="Petrosino J."/>
            <person name="Highlander S."/>
            <person name="Gibbs R."/>
        </authorList>
    </citation>
    <scope>NUCLEOTIDE SEQUENCE [LARGE SCALE GENOMIC DNA]</scope>
    <source>
        <strain evidence="4">MN8</strain>
    </source>
</reference>
<evidence type="ECO:0000256" key="2">
    <source>
        <dbReference type="ARBA" id="ARBA00022517"/>
    </source>
</evidence>
<dbReference type="InterPro" id="IPR023799">
    <property type="entry name" value="RbfA_dom_sf"/>
</dbReference>
<evidence type="ECO:0000313" key="4">
    <source>
        <dbReference type="EMBL" id="EFH94887.1"/>
    </source>
</evidence>
<dbReference type="Proteomes" id="UP000003455">
    <property type="component" value="Chromosome"/>
</dbReference>
<dbReference type="HOGENOM" id="CLU_089475_6_3_9"/>
<dbReference type="InterPro" id="IPR000238">
    <property type="entry name" value="RbfA"/>
</dbReference>
<comment type="caution">
    <text evidence="4">The sequence shown here is derived from an EMBL/GenBank/DDBJ whole genome shotgun (WGS) entry which is preliminary data.</text>
</comment>
<evidence type="ECO:0000256" key="1">
    <source>
        <dbReference type="ARBA" id="ARBA00022490"/>
    </source>
</evidence>
<dbReference type="AlphaFoldDB" id="A0A0E1X685"/>
<dbReference type="GO" id="GO:0043024">
    <property type="term" value="F:ribosomal small subunit binding"/>
    <property type="evidence" value="ECO:0007669"/>
    <property type="project" value="TreeGrafter"/>
</dbReference>
<dbReference type="NCBIfam" id="TIGR00082">
    <property type="entry name" value="rbfA"/>
    <property type="match status" value="1"/>
</dbReference>
<comment type="subunit">
    <text evidence="3">Monomer. Binds 30S ribosomal subunits, but not 50S ribosomal subunits or 70S ribosomes.</text>
</comment>
<dbReference type="InterPro" id="IPR015946">
    <property type="entry name" value="KH_dom-like_a/b"/>
</dbReference>
<sequence>MQITIELKDKEVTRMSSMRAERVGEQMKKELMDIINNKVKDPRVGFITITDVVLTNDLSQAKVFLTVLGNDKEVENTFKALDKAKGFIKSELGSRMRLRIMPELMYEYDQSIEYGNKIERMIQDLHKQDR</sequence>
<comment type="function">
    <text evidence="3">One of several proteins that assist in the late maturation steps of the functional core of the 30S ribosomal subunit. Associates with free 30S ribosomal subunits (but not with 30S subunits that are part of 70S ribosomes or polysomes). Required for efficient processing of 16S rRNA. May interact with the 5'-terminal helix region of 16S rRNA.</text>
</comment>
<comment type="similarity">
    <text evidence="3">Belongs to the RbfA family.</text>
</comment>
<keyword evidence="1 3" id="KW-0963">Cytoplasm</keyword>
<comment type="subcellular location">
    <subcellularLocation>
        <location evidence="3">Cytoplasm</location>
    </subcellularLocation>
</comment>
<accession>A0A0E1X685</accession>
<dbReference type="PROSITE" id="PS01319">
    <property type="entry name" value="RBFA"/>
    <property type="match status" value="1"/>
</dbReference>
<protein>
    <recommendedName>
        <fullName evidence="3">Ribosome-binding factor A</fullName>
    </recommendedName>
</protein>
<dbReference type="EMBL" id="ACJA02000004">
    <property type="protein sequence ID" value="EFH94887.1"/>
    <property type="molecule type" value="Genomic_DNA"/>
</dbReference>
<dbReference type="GO" id="GO:0005829">
    <property type="term" value="C:cytosol"/>
    <property type="evidence" value="ECO:0007669"/>
    <property type="project" value="TreeGrafter"/>
</dbReference>
<proteinExistence type="inferred from homology"/>
<dbReference type="InterPro" id="IPR020053">
    <property type="entry name" value="Ribosome-bd_factorA_CS"/>
</dbReference>
<dbReference type="SUPFAM" id="SSF89919">
    <property type="entry name" value="Ribosome-binding factor A, RbfA"/>
    <property type="match status" value="1"/>
</dbReference>
<dbReference type="GO" id="GO:0030490">
    <property type="term" value="P:maturation of SSU-rRNA"/>
    <property type="evidence" value="ECO:0007669"/>
    <property type="project" value="UniProtKB-UniRule"/>
</dbReference>
<dbReference type="FunFam" id="3.30.300.20:FF:000009">
    <property type="entry name" value="Ribosome-binding factor A"/>
    <property type="match status" value="1"/>
</dbReference>